<sequence length="1174" mass="120468">MGGDAGHLDQLPDVLAYLKQHFPEAARSVLKDLEERGETPGVEGAGESAEVGPGPGADGGGLGEQPSEDDEEGGSKSSEAPNREDAEDAHGDSEEAGLLRWTSADAATLTRRLSGSTRLYEDPDIDEYDGIDDVGYWRREVARQDEFVARELERPTDDDAGADALSAYSLPMASSSGALTPASAGTPGTGSPRGGGSPAGSGGSPSSSASLSSPAAAMRSWGGAGAAAAGAAGARGGADEAAWDEGPAGITFAEPVTTPTKDLRRGSGASDSKPTLSRVESLSNSFIDESELEGSGPAGDEEGASGGGGGGGAAEGGGAGEGDGEPDGGGGGSAGGDIEFAMPGSSCAGEEADEEQQQRRSSGGAAGGSGGGAGLGGAEGSSGDLPGIFDAALRLGAGSRASSMDVLAGSVMGGASDVGSERGFCLGPGGASDCASPPQPDKAHRPSPLGRAGAQEGEAQQGGEQEAGEREAGEKEEGPCEGGDDGDGGLKCESSASAFGSAAAQAGGGFSFPITPPAHGADEVHEAHAERVFSTWASSHSRTTEEIADACVAADAAGGAASDDEAEGGKRGGGGGGGGGAAPLPFEAGGLDAGPPLRQASSGSAQQLNTWWEGPASSSAAADAKQAGKQPPAGAGAGAGAASPSPSSPGQSRRATASSAGSGAVVASIVALPAAGAPGQKQQQRSEGGQAVAVAEQQQEQQQEHQQQQQQQRSVARPLFSGDGDDEAFCTPEASADSVSCEGSPGGPLAAASAPAAAARADPAADAAAAEEGDAAAAAAAAAALSRQPSEQPTEAASESPAPRCVVDEAGNLLYEYDPSFIEARYEVFDLRVVHRRRRTGFEDSKEFPIRRNDLVAGRYQVMDFLGSAAFSQAVQALDVATGGLVCLKIIKNNKDYFDQSLDEIKLLRFVNAHDPNDEHHIVRLYDFFYYKEHLFLVCELLRANLYEFQKYQRDNGDEPYFTLPRIQKIATQVLQSLAFLHSLGLVHSDLKPENILIRSYSRCEVKVIDLGSSCFLTDHLSSYVQSRSYRAPEVILGLPYDARIDVWSLGCILAELATGYVLFQNDSLTTLLARLEGILGPLPGAMVARGRYSHRFYTRSRQLYDTSKRTRRYELLIPKRTSLRHRVPCGDEGFVDFLSYLLTPDPAERPTAEEALAHPWLHCHYPPIDPVAE</sequence>
<dbReference type="InterPro" id="IPR008271">
    <property type="entry name" value="Ser/Thr_kinase_AS"/>
</dbReference>
<protein>
    <recommendedName>
        <fullName evidence="8">Protein kinase domain-containing protein</fullName>
    </recommendedName>
</protein>
<feature type="compositionally biased region" description="Basic and acidic residues" evidence="7">
    <location>
        <begin position="81"/>
        <end position="93"/>
    </location>
</feature>
<feature type="compositionally biased region" description="Basic and acidic residues" evidence="7">
    <location>
        <begin position="148"/>
        <end position="157"/>
    </location>
</feature>
<feature type="compositionally biased region" description="Low complexity" evidence="7">
    <location>
        <begin position="690"/>
        <end position="712"/>
    </location>
</feature>
<reference evidence="9 10" key="1">
    <citation type="journal article" date="2018" name="Sci. Rep.">
        <title>Raphidocelis subcapitata (=Pseudokirchneriella subcapitata) provides an insight into genome evolution and environmental adaptations in the Sphaeropleales.</title>
        <authorList>
            <person name="Suzuki S."/>
            <person name="Yamaguchi H."/>
            <person name="Nakajima N."/>
            <person name="Kawachi M."/>
        </authorList>
    </citation>
    <scope>NUCLEOTIDE SEQUENCE [LARGE SCALE GENOMIC DNA]</scope>
    <source>
        <strain evidence="9 10">NIES-35</strain>
    </source>
</reference>
<keyword evidence="6" id="KW-0067">ATP-binding</keyword>
<feature type="compositionally biased region" description="Basic and acidic residues" evidence="7">
    <location>
        <begin position="467"/>
        <end position="478"/>
    </location>
</feature>
<feature type="compositionally biased region" description="Low complexity" evidence="7">
    <location>
        <begin position="450"/>
        <end position="464"/>
    </location>
</feature>
<feature type="domain" description="Protein kinase" evidence="8">
    <location>
        <begin position="860"/>
        <end position="1162"/>
    </location>
</feature>
<feature type="compositionally biased region" description="Polar residues" evidence="7">
    <location>
        <begin position="269"/>
        <end position="287"/>
    </location>
</feature>
<keyword evidence="5" id="KW-0418">Kinase</keyword>
<feature type="compositionally biased region" description="Gly residues" evidence="7">
    <location>
        <begin position="304"/>
        <end position="335"/>
    </location>
</feature>
<dbReference type="InterPro" id="IPR050494">
    <property type="entry name" value="Ser_Thr_dual-spec_kinase"/>
</dbReference>
<feature type="compositionally biased region" description="Polar residues" evidence="7">
    <location>
        <begin position="788"/>
        <end position="797"/>
    </location>
</feature>
<dbReference type="InterPro" id="IPR011009">
    <property type="entry name" value="Kinase-like_dom_sf"/>
</dbReference>
<keyword evidence="3" id="KW-0808">Transferase</keyword>
<feature type="compositionally biased region" description="Gly residues" evidence="7">
    <location>
        <begin position="187"/>
        <end position="203"/>
    </location>
</feature>
<dbReference type="PROSITE" id="PS00108">
    <property type="entry name" value="PROTEIN_KINASE_ST"/>
    <property type="match status" value="1"/>
</dbReference>
<feature type="region of interest" description="Disordered" evidence="7">
    <location>
        <begin position="410"/>
        <end position="494"/>
    </location>
</feature>
<dbReference type="Proteomes" id="UP000247498">
    <property type="component" value="Unassembled WGS sequence"/>
</dbReference>
<dbReference type="CDD" id="cd14133">
    <property type="entry name" value="PKc_DYRK_like"/>
    <property type="match status" value="1"/>
</dbReference>
<dbReference type="Gene3D" id="3.30.200.20">
    <property type="entry name" value="Phosphorylase Kinase, domain 1"/>
    <property type="match status" value="1"/>
</dbReference>
<feature type="region of interest" description="Disordered" evidence="7">
    <location>
        <begin position="29"/>
        <end position="105"/>
    </location>
</feature>
<evidence type="ECO:0000256" key="7">
    <source>
        <dbReference type="SAM" id="MobiDB-lite"/>
    </source>
</evidence>
<dbReference type="SUPFAM" id="SSF56112">
    <property type="entry name" value="Protein kinase-like (PK-like)"/>
    <property type="match status" value="1"/>
</dbReference>
<gene>
    <name evidence="9" type="ORF">Rsub_07002</name>
</gene>
<dbReference type="SMART" id="SM00220">
    <property type="entry name" value="S_TKc"/>
    <property type="match status" value="1"/>
</dbReference>
<keyword evidence="10" id="KW-1185">Reference proteome</keyword>
<comment type="caution">
    <text evidence="9">The sequence shown here is derived from an EMBL/GenBank/DDBJ whole genome shotgun (WGS) entry which is preliminary data.</text>
</comment>
<evidence type="ECO:0000256" key="4">
    <source>
        <dbReference type="ARBA" id="ARBA00022741"/>
    </source>
</evidence>
<feature type="compositionally biased region" description="Low complexity" evidence="7">
    <location>
        <begin position="40"/>
        <end position="52"/>
    </location>
</feature>
<keyword evidence="1" id="KW-0723">Serine/threonine-protein kinase</keyword>
<dbReference type="STRING" id="307507.A0A2V0P3N6"/>
<keyword evidence="2" id="KW-0597">Phosphoprotein</keyword>
<dbReference type="PANTHER" id="PTHR24058">
    <property type="entry name" value="DUAL SPECIFICITY PROTEIN KINASE"/>
    <property type="match status" value="1"/>
</dbReference>
<dbReference type="InParanoid" id="A0A2V0P3N6"/>
<evidence type="ECO:0000256" key="1">
    <source>
        <dbReference type="ARBA" id="ARBA00022527"/>
    </source>
</evidence>
<evidence type="ECO:0000259" key="8">
    <source>
        <dbReference type="PROSITE" id="PS50011"/>
    </source>
</evidence>
<feature type="compositionally biased region" description="Gly residues" evidence="7">
    <location>
        <begin position="571"/>
        <end position="581"/>
    </location>
</feature>
<dbReference type="PANTHER" id="PTHR24058:SF124">
    <property type="entry name" value="PROTEIN KINASE SUPERFAMILY PROTEIN"/>
    <property type="match status" value="1"/>
</dbReference>
<feature type="region of interest" description="Disordered" evidence="7">
    <location>
        <begin position="148"/>
        <end position="167"/>
    </location>
</feature>
<feature type="compositionally biased region" description="Gly residues" evidence="7">
    <location>
        <begin position="364"/>
        <end position="380"/>
    </location>
</feature>
<name>A0A2V0P3N6_9CHLO</name>
<dbReference type="PROSITE" id="PS50011">
    <property type="entry name" value="PROTEIN_KINASE_DOM"/>
    <property type="match status" value="1"/>
</dbReference>
<feature type="region of interest" description="Disordered" evidence="7">
    <location>
        <begin position="173"/>
        <end position="388"/>
    </location>
</feature>
<feature type="compositionally biased region" description="Gly residues" evidence="7">
    <location>
        <begin position="53"/>
        <end position="63"/>
    </location>
</feature>
<feature type="region of interest" description="Disordered" evidence="7">
    <location>
        <begin position="780"/>
        <end position="803"/>
    </location>
</feature>
<feature type="region of interest" description="Disordered" evidence="7">
    <location>
        <begin position="559"/>
        <end position="663"/>
    </location>
</feature>
<organism evidence="9 10">
    <name type="scientific">Raphidocelis subcapitata</name>
    <dbReference type="NCBI Taxonomy" id="307507"/>
    <lineage>
        <taxon>Eukaryota</taxon>
        <taxon>Viridiplantae</taxon>
        <taxon>Chlorophyta</taxon>
        <taxon>core chlorophytes</taxon>
        <taxon>Chlorophyceae</taxon>
        <taxon>CS clade</taxon>
        <taxon>Sphaeropleales</taxon>
        <taxon>Selenastraceae</taxon>
        <taxon>Raphidocelis</taxon>
    </lineage>
</organism>
<feature type="region of interest" description="Disordered" evidence="7">
    <location>
        <begin position="675"/>
        <end position="751"/>
    </location>
</feature>
<evidence type="ECO:0000256" key="5">
    <source>
        <dbReference type="ARBA" id="ARBA00022777"/>
    </source>
</evidence>
<evidence type="ECO:0000256" key="6">
    <source>
        <dbReference type="ARBA" id="ARBA00022840"/>
    </source>
</evidence>
<proteinExistence type="predicted"/>
<feature type="compositionally biased region" description="Low complexity" evidence="7">
    <location>
        <begin position="614"/>
        <end position="663"/>
    </location>
</feature>
<dbReference type="EMBL" id="BDRX01000052">
    <property type="protein sequence ID" value="GBF94468.1"/>
    <property type="molecule type" value="Genomic_DNA"/>
</dbReference>
<keyword evidence="4" id="KW-0547">Nucleotide-binding</keyword>
<dbReference type="Pfam" id="PF00069">
    <property type="entry name" value="Pkinase"/>
    <property type="match status" value="1"/>
</dbReference>
<dbReference type="GO" id="GO:0004674">
    <property type="term" value="F:protein serine/threonine kinase activity"/>
    <property type="evidence" value="ECO:0007669"/>
    <property type="project" value="UniProtKB-KW"/>
</dbReference>
<accession>A0A2V0P3N6</accession>
<dbReference type="AlphaFoldDB" id="A0A2V0P3N6"/>
<feature type="compositionally biased region" description="Polar residues" evidence="7">
    <location>
        <begin position="599"/>
        <end position="610"/>
    </location>
</feature>
<evidence type="ECO:0000256" key="2">
    <source>
        <dbReference type="ARBA" id="ARBA00022553"/>
    </source>
</evidence>
<evidence type="ECO:0000256" key="3">
    <source>
        <dbReference type="ARBA" id="ARBA00022679"/>
    </source>
</evidence>
<feature type="compositionally biased region" description="Basic and acidic residues" evidence="7">
    <location>
        <begin position="29"/>
        <end position="38"/>
    </location>
</feature>
<dbReference type="FunFam" id="1.10.510.10:FF:000380">
    <property type="entry name" value="Serine/threonine-protein kinase ppk15"/>
    <property type="match status" value="1"/>
</dbReference>
<dbReference type="OrthoDB" id="9332038at2759"/>
<evidence type="ECO:0000313" key="9">
    <source>
        <dbReference type="EMBL" id="GBF94468.1"/>
    </source>
</evidence>
<evidence type="ECO:0000313" key="10">
    <source>
        <dbReference type="Proteomes" id="UP000247498"/>
    </source>
</evidence>
<dbReference type="Gene3D" id="1.10.510.10">
    <property type="entry name" value="Transferase(Phosphotransferase) domain 1"/>
    <property type="match status" value="1"/>
</dbReference>
<dbReference type="GO" id="GO:0005524">
    <property type="term" value="F:ATP binding"/>
    <property type="evidence" value="ECO:0007669"/>
    <property type="project" value="UniProtKB-KW"/>
</dbReference>
<feature type="compositionally biased region" description="Low complexity" evidence="7">
    <location>
        <begin position="204"/>
        <end position="232"/>
    </location>
</feature>
<dbReference type="InterPro" id="IPR000719">
    <property type="entry name" value="Prot_kinase_dom"/>
</dbReference>